<dbReference type="Pfam" id="PF25594">
    <property type="entry name" value="GldB_lipo"/>
    <property type="match status" value="1"/>
</dbReference>
<dbReference type="AlphaFoldDB" id="K0X0C8"/>
<organism evidence="1 2">
    <name type="scientific">Barnesiella intestinihominis YIT 11860</name>
    <dbReference type="NCBI Taxonomy" id="742726"/>
    <lineage>
        <taxon>Bacteria</taxon>
        <taxon>Pseudomonadati</taxon>
        <taxon>Bacteroidota</taxon>
        <taxon>Bacteroidia</taxon>
        <taxon>Bacteroidales</taxon>
        <taxon>Barnesiellaceae</taxon>
        <taxon>Barnesiella</taxon>
    </lineage>
</organism>
<evidence type="ECO:0000313" key="1">
    <source>
        <dbReference type="EMBL" id="EJZ64883.1"/>
    </source>
</evidence>
<dbReference type="eggNOG" id="COG5504">
    <property type="taxonomic scope" value="Bacteria"/>
</dbReference>
<dbReference type="OrthoDB" id="976022at2"/>
<comment type="caution">
    <text evidence="1">The sequence shown here is derived from an EMBL/GenBank/DDBJ whole genome shotgun (WGS) entry which is preliminary data.</text>
</comment>
<evidence type="ECO:0008006" key="3">
    <source>
        <dbReference type="Google" id="ProtNLM"/>
    </source>
</evidence>
<dbReference type="Proteomes" id="UP000006044">
    <property type="component" value="Unassembled WGS sequence"/>
</dbReference>
<dbReference type="GeneID" id="77848643"/>
<dbReference type="RefSeq" id="WP_008861831.1">
    <property type="nucleotide sequence ID" value="NZ_CAXSYG010000005.1"/>
</dbReference>
<dbReference type="InterPro" id="IPR019853">
    <property type="entry name" value="GldB-like"/>
</dbReference>
<evidence type="ECO:0000313" key="2">
    <source>
        <dbReference type="Proteomes" id="UP000006044"/>
    </source>
</evidence>
<keyword evidence="2" id="KW-1185">Reference proteome</keyword>
<name>K0X0C8_9BACT</name>
<dbReference type="STRING" id="742726.HMPREF9448_01369"/>
<sequence>MIQPEKTSKYAVVVSLLTLCFIACNGKASEISNHSSNPIVTIERFDKGLPSYVQETDSAQIFLFIDKYTPFFPVYCRHILGLGDAPSFQKGLKMFLSNEAISQLYADTETKFSNDTVWITELQNAFLRYNELFAPQKRPRILTHISGLNQSIVTIDTTLLSVSLDCYLGENYPLYEQRYYNYERNLHESNRIPIDVVEVWLRTLYPYQSQRNALLDRMIYEGKILYCLSQIFPRTNEYVLLGYSDKQAQWCKENEAEIWKQLIGKKHLFNTESMLINKYIEPAPFVSVLHQDAPGRLGRWIGLQIIKAYANEKKKEAIEIIETTDNGGEILSASKYNG</sequence>
<dbReference type="EMBL" id="ADLE01000008">
    <property type="protein sequence ID" value="EJZ64883.1"/>
    <property type="molecule type" value="Genomic_DNA"/>
</dbReference>
<gene>
    <name evidence="1" type="ORF">HMPREF9448_01369</name>
</gene>
<reference evidence="1 2" key="1">
    <citation type="submission" date="2012-08" db="EMBL/GenBank/DDBJ databases">
        <title>The Genome Sequence of Barnesiella intestinihominis YIT 11860.</title>
        <authorList>
            <consortium name="The Broad Institute Genome Sequencing Platform"/>
            <person name="Earl A."/>
            <person name="Ward D."/>
            <person name="Feldgarden M."/>
            <person name="Gevers D."/>
            <person name="Morotomi M."/>
            <person name="Walker B."/>
            <person name="Young S.K."/>
            <person name="Zeng Q."/>
            <person name="Gargeya S."/>
            <person name="Fitzgerald M."/>
            <person name="Haas B."/>
            <person name="Abouelleil A."/>
            <person name="Alvarado L."/>
            <person name="Arachchi H.M."/>
            <person name="Berlin A.M."/>
            <person name="Chapman S.B."/>
            <person name="Goldberg J."/>
            <person name="Griggs A."/>
            <person name="Gujja S."/>
            <person name="Hansen M."/>
            <person name="Howarth C."/>
            <person name="Imamovic A."/>
            <person name="Larimer J."/>
            <person name="McCowen C."/>
            <person name="Montmayeur A."/>
            <person name="Murphy C."/>
            <person name="Neiman D."/>
            <person name="Pearson M."/>
            <person name="Priest M."/>
            <person name="Roberts A."/>
            <person name="Saif S."/>
            <person name="Shea T."/>
            <person name="Sisk P."/>
            <person name="Sykes S."/>
            <person name="Wortman J."/>
            <person name="Nusbaum C."/>
            <person name="Birren B."/>
        </authorList>
    </citation>
    <scope>NUCLEOTIDE SEQUENCE [LARGE SCALE GENOMIC DNA]</scope>
    <source>
        <strain evidence="1 2">YIT 11860</strain>
    </source>
</reference>
<proteinExistence type="predicted"/>
<protein>
    <recommendedName>
        <fullName evidence="3">Gliding motility-associated lipoprotein GldB</fullName>
    </recommendedName>
</protein>
<dbReference type="HOGENOM" id="CLU_070771_0_0_10"/>
<accession>K0X0C8</accession>